<keyword evidence="2" id="KW-0479">Metal-binding</keyword>
<dbReference type="PIRSF" id="PIRSF006232">
    <property type="entry name" value="Pirin"/>
    <property type="match status" value="1"/>
</dbReference>
<dbReference type="OrthoDB" id="321327at2"/>
<dbReference type="AlphaFoldDB" id="A0A099L030"/>
<feature type="domain" description="Pirin N-terminal" evidence="4">
    <location>
        <begin position="55"/>
        <end position="123"/>
    </location>
</feature>
<comment type="caution">
    <text evidence="5">The sequence shown here is derived from an EMBL/GenBank/DDBJ whole genome shotgun (WGS) entry which is preliminary data.</text>
</comment>
<dbReference type="PATRIC" id="fig|28229.3.peg.1081"/>
<reference evidence="5 6" key="1">
    <citation type="submission" date="2014-08" db="EMBL/GenBank/DDBJ databases">
        <title>Genomic and Phenotypic Diversity of Colwellia psychrerythraea strains from Disparate Marine Basins.</title>
        <authorList>
            <person name="Techtmann S.M."/>
            <person name="Stelling S.C."/>
            <person name="Utturkar S.M."/>
            <person name="Alshibli N."/>
            <person name="Harris A."/>
            <person name="Brown S.D."/>
            <person name="Hazen T.C."/>
        </authorList>
    </citation>
    <scope>NUCLEOTIDE SEQUENCE [LARGE SCALE GENOMIC DNA]</scope>
    <source>
        <strain evidence="5 6">GAB14E</strain>
    </source>
</reference>
<dbReference type="PANTHER" id="PTHR43212">
    <property type="entry name" value="QUERCETIN 2,3-DIOXYGENASE"/>
    <property type="match status" value="1"/>
</dbReference>
<evidence type="ECO:0000313" key="6">
    <source>
        <dbReference type="Proteomes" id="UP000029868"/>
    </source>
</evidence>
<feature type="binding site" evidence="2">
    <location>
        <position position="63"/>
    </location>
    <ligand>
        <name>Fe cation</name>
        <dbReference type="ChEBI" id="CHEBI:24875"/>
    </ligand>
</feature>
<proteinExistence type="inferred from homology"/>
<dbReference type="InterPro" id="IPR012093">
    <property type="entry name" value="Pirin"/>
</dbReference>
<feature type="binding site" evidence="2">
    <location>
        <position position="106"/>
    </location>
    <ligand>
        <name>Fe cation</name>
        <dbReference type="ChEBI" id="CHEBI:24875"/>
    </ligand>
</feature>
<dbReference type="GO" id="GO:0046872">
    <property type="term" value="F:metal ion binding"/>
    <property type="evidence" value="ECO:0007669"/>
    <property type="project" value="UniProtKB-KW"/>
</dbReference>
<feature type="binding site" evidence="2">
    <location>
        <position position="108"/>
    </location>
    <ligand>
        <name>Fe cation</name>
        <dbReference type="ChEBI" id="CHEBI:24875"/>
    </ligand>
</feature>
<dbReference type="EMBL" id="JQEC01000011">
    <property type="protein sequence ID" value="KGJ96201.1"/>
    <property type="molecule type" value="Genomic_DNA"/>
</dbReference>
<dbReference type="SUPFAM" id="SSF51182">
    <property type="entry name" value="RmlC-like cupins"/>
    <property type="match status" value="1"/>
</dbReference>
<dbReference type="PANTHER" id="PTHR43212:SF3">
    <property type="entry name" value="QUERCETIN 2,3-DIOXYGENASE"/>
    <property type="match status" value="1"/>
</dbReference>
<dbReference type="RefSeq" id="WP_033081174.1">
    <property type="nucleotide sequence ID" value="NZ_JQEC01000011.1"/>
</dbReference>
<evidence type="ECO:0000259" key="4">
    <source>
        <dbReference type="Pfam" id="PF02678"/>
    </source>
</evidence>
<evidence type="ECO:0000256" key="3">
    <source>
        <dbReference type="RuleBase" id="RU003457"/>
    </source>
</evidence>
<dbReference type="Pfam" id="PF02678">
    <property type="entry name" value="Pirin"/>
    <property type="match status" value="1"/>
</dbReference>
<dbReference type="InterPro" id="IPR011051">
    <property type="entry name" value="RmlC_Cupin_sf"/>
</dbReference>
<evidence type="ECO:0000256" key="2">
    <source>
        <dbReference type="PIRSR" id="PIRSR006232-1"/>
    </source>
</evidence>
<feature type="binding site" evidence="2">
    <location>
        <position position="61"/>
    </location>
    <ligand>
        <name>Fe cation</name>
        <dbReference type="ChEBI" id="CHEBI:24875"/>
    </ligand>
</feature>
<dbReference type="Gene3D" id="2.60.120.10">
    <property type="entry name" value="Jelly Rolls"/>
    <property type="match status" value="1"/>
</dbReference>
<evidence type="ECO:0000256" key="1">
    <source>
        <dbReference type="ARBA" id="ARBA00008416"/>
    </source>
</evidence>
<name>A0A099L030_COLPS</name>
<sequence length="232" mass="25317">MQVLSRKSLPLGGFAGLTEHRLVTDRRVFGGRKTPNTFDGIGNFVYLADAQFNPGGETHMHPHKEIDVISIMMTGRVSHEGSLEHGQSLNAGEVQVQRAGGEGFSHNEINPDNTKNRMLQLWVLPEEAGQSAGYKHYTLPETGVTRIYGSKGHEGSQGKQTFASKTTIDIVRLTAGESITFSEEILAYVSKGTADFSDENNSFKSEDGDLIRSFKTEITATSEVEIVVVSQA</sequence>
<dbReference type="Proteomes" id="UP000029868">
    <property type="component" value="Unassembled WGS sequence"/>
</dbReference>
<organism evidence="5 6">
    <name type="scientific">Colwellia psychrerythraea</name>
    <name type="common">Vibrio psychroerythus</name>
    <dbReference type="NCBI Taxonomy" id="28229"/>
    <lineage>
        <taxon>Bacteria</taxon>
        <taxon>Pseudomonadati</taxon>
        <taxon>Pseudomonadota</taxon>
        <taxon>Gammaproteobacteria</taxon>
        <taxon>Alteromonadales</taxon>
        <taxon>Colwelliaceae</taxon>
        <taxon>Colwellia</taxon>
    </lineage>
</organism>
<evidence type="ECO:0000313" key="5">
    <source>
        <dbReference type="EMBL" id="KGJ96201.1"/>
    </source>
</evidence>
<dbReference type="InterPro" id="IPR003829">
    <property type="entry name" value="Pirin_N_dom"/>
</dbReference>
<gene>
    <name evidence="5" type="ORF">GAB14E_0148</name>
</gene>
<accession>A0A099L030</accession>
<dbReference type="InterPro" id="IPR014710">
    <property type="entry name" value="RmlC-like_jellyroll"/>
</dbReference>
<protein>
    <submittedName>
        <fullName evidence="5">Pirin domain protein</fullName>
    </submittedName>
</protein>
<comment type="cofactor">
    <cofactor evidence="2">
        <name>Fe cation</name>
        <dbReference type="ChEBI" id="CHEBI:24875"/>
    </cofactor>
    <text evidence="2">Binds 1 Fe cation per subunit.</text>
</comment>
<keyword evidence="2" id="KW-0408">Iron</keyword>
<comment type="similarity">
    <text evidence="1 3">Belongs to the pirin family.</text>
</comment>